<dbReference type="EnsemblMetazoa" id="AARA006999-RA">
    <property type="protein sequence ID" value="AARA006999-PA"/>
    <property type="gene ID" value="AARA006999"/>
</dbReference>
<dbReference type="RefSeq" id="XP_040151878.1">
    <property type="nucleotide sequence ID" value="XM_040295944.1"/>
</dbReference>
<organism evidence="1 2">
    <name type="scientific">Anopheles arabiensis</name>
    <name type="common">Mosquito</name>
    <dbReference type="NCBI Taxonomy" id="7173"/>
    <lineage>
        <taxon>Eukaryota</taxon>
        <taxon>Metazoa</taxon>
        <taxon>Ecdysozoa</taxon>
        <taxon>Arthropoda</taxon>
        <taxon>Hexapoda</taxon>
        <taxon>Insecta</taxon>
        <taxon>Pterygota</taxon>
        <taxon>Neoptera</taxon>
        <taxon>Endopterygota</taxon>
        <taxon>Diptera</taxon>
        <taxon>Nematocera</taxon>
        <taxon>Culicoidea</taxon>
        <taxon>Culicidae</taxon>
        <taxon>Anophelinae</taxon>
        <taxon>Anopheles</taxon>
    </lineage>
</organism>
<dbReference type="GeneID" id="120893822"/>
<dbReference type="KEGG" id="aara:120893822"/>
<sequence>MCELFGTFDSNSAALKTRRQYIRRPVDKVHRSEGKAGATQEIAKQYSLIRCSITHTHTHTHTMSTVHIARIMHDFLHRGVERELDKSPPGEEFYQLESPPHAANLLAFALGQLQPGSSGWKTMEDMGRPDLLPDRKLYKRLEQIVLRMPTLEFQLIPLVMQVDGELQSSFLMRIRKAARSADCVYVDLANRKYDRFAQFIASNTLPACVLWVPQDGRLRYAVQAGAPYPMLTIERHRIERVADTFRNITTVGTVVGSVLSMTPLGPAVGLPLLVLSTAASSGFSLSSLVDGCKHESGKVVTGRAVALAFSLTSFAGAGLTAACRVEKLRRLIPADRLVQLERAEKLLSGGLKKVATGSIASTVVGTVCGWKTLSTSEQIELGALLCFAYRESFSWAVVERLICTMQLDGVVKFFCTTCPNLAYDLVRVKIRGTQAERYLQLVVDFLEKQVSFTVDDNFTTIKLFGYTLQFDTMFSIDWEHLKKVLLFLQSCRSEIGNVCRSVGQPLTQDTLADVVRLLQLVKSLPDVACDVTNCITLGRGHCFSFATVRALMSGAEGLNRTELLKQLAAFDHDRTAALNELRKSGSIEGGDLALFRWLGCQPSADYNDALAALEHLAKLGVGSLKFEHTRIVVSALCAFEAKPFLAVPVHLRALLLRDERFLALCNGANPELLPRANRAWIRTVTAGDDTLRQLETIDLLKELFACATDTHPPLTLADALDYALGFEDGTVPQVYYRVLALWKQCTTVSSPPKATCKARFLRLLEEVHLLHMDRYFAFNLKRGADGPMGDEAELIGEVRKMLPTAEAAGSGTGTLCFGPPERAACWLELIPALRNDWSRSRIYQALSALLTYGTAVVLKQRDKTLEQQQQYVELAGKKMLMFARGDSRVVIEVLLPAENDNGMHRASFYLCGSAFGGADGRPA</sequence>
<dbReference type="VEuPathDB" id="VectorBase:AARA21_014568"/>
<dbReference type="Proteomes" id="UP000075840">
    <property type="component" value="Unassembled WGS sequence"/>
</dbReference>
<name>A0A182I0C0_ANOAR</name>
<evidence type="ECO:0000313" key="1">
    <source>
        <dbReference type="EnsemblMetazoa" id="AARA006999-PA"/>
    </source>
</evidence>
<accession>A0A182I0C0</accession>
<dbReference type="Pfam" id="PF16013">
    <property type="entry name" value="DUF4781"/>
    <property type="match status" value="1"/>
</dbReference>
<dbReference type="EMBL" id="APCN01002060">
    <property type="status" value="NOT_ANNOTATED_CDS"/>
    <property type="molecule type" value="Genomic_DNA"/>
</dbReference>
<reference evidence="1" key="1">
    <citation type="submission" date="2022-08" db="UniProtKB">
        <authorList>
            <consortium name="EnsemblMetazoa"/>
        </authorList>
    </citation>
    <scope>IDENTIFICATION</scope>
    <source>
        <strain evidence="1">Dongola</strain>
    </source>
</reference>
<dbReference type="VEuPathDB" id="VectorBase:AARA006999"/>
<dbReference type="AlphaFoldDB" id="A0A182I0C0"/>
<protein>
    <submittedName>
        <fullName evidence="1">Uncharacterized protein</fullName>
    </submittedName>
</protein>
<evidence type="ECO:0000313" key="2">
    <source>
        <dbReference type="Proteomes" id="UP000075840"/>
    </source>
</evidence>
<dbReference type="InterPro" id="IPR031962">
    <property type="entry name" value="DUF4781"/>
</dbReference>
<keyword evidence="2" id="KW-1185">Reference proteome</keyword>
<proteinExistence type="predicted"/>